<reference evidence="7" key="1">
    <citation type="submission" date="2016-10" db="EMBL/GenBank/DDBJ databases">
        <title>Sequence of Gallionella enrichment culture.</title>
        <authorList>
            <person name="Poehlein A."/>
            <person name="Muehling M."/>
            <person name="Daniel R."/>
        </authorList>
    </citation>
    <scope>NUCLEOTIDE SEQUENCE</scope>
</reference>
<dbReference type="InterPro" id="IPR039420">
    <property type="entry name" value="WalR-like"/>
</dbReference>
<dbReference type="InterPro" id="IPR001789">
    <property type="entry name" value="Sig_transdc_resp-reg_receiver"/>
</dbReference>
<dbReference type="SMART" id="SM00448">
    <property type="entry name" value="REC"/>
    <property type="match status" value="1"/>
</dbReference>
<feature type="domain" description="OmpR/PhoB-type" evidence="6">
    <location>
        <begin position="133"/>
        <end position="231"/>
    </location>
</feature>
<keyword evidence="1" id="KW-0597">Phosphoprotein</keyword>
<evidence type="ECO:0000256" key="1">
    <source>
        <dbReference type="ARBA" id="ARBA00022553"/>
    </source>
</evidence>
<evidence type="ECO:0000313" key="7">
    <source>
        <dbReference type="EMBL" id="OIQ70720.1"/>
    </source>
</evidence>
<evidence type="ECO:0000256" key="2">
    <source>
        <dbReference type="ARBA" id="ARBA00023015"/>
    </source>
</evidence>
<sequence>MDRIGLRRMKILLIEDDPSAAAFVARGFSEAGHVCDVLDNGNDGLFQATRETYDVIVADRMLPELDGLSMIRALRATGSRTPVLFLTAVGGVDDRVEGLEAGADDYLVKPFSFSELMARVNAIVRRPQALNVETVLRVHDLELDLVRRAVTRAGQRIDLLPKEFILLEHLMRNEGRAVTRTMLLERVWDFHFDPQTSVVETHISRLRAKIDKPFDVPLLHTLKNVGYMLRASR</sequence>
<dbReference type="CDD" id="cd00383">
    <property type="entry name" value="trans_reg_C"/>
    <property type="match status" value="1"/>
</dbReference>
<dbReference type="FunFam" id="1.10.10.10:FF:000005">
    <property type="entry name" value="Two-component system response regulator"/>
    <property type="match status" value="1"/>
</dbReference>
<dbReference type="GO" id="GO:0032993">
    <property type="term" value="C:protein-DNA complex"/>
    <property type="evidence" value="ECO:0007669"/>
    <property type="project" value="TreeGrafter"/>
</dbReference>
<protein>
    <submittedName>
        <fullName evidence="7">Transcriptional activator protein CopR</fullName>
    </submittedName>
</protein>
<dbReference type="AlphaFoldDB" id="A0A1J5PIU2"/>
<dbReference type="Gene3D" id="1.10.10.10">
    <property type="entry name" value="Winged helix-like DNA-binding domain superfamily/Winged helix DNA-binding domain"/>
    <property type="match status" value="1"/>
</dbReference>
<evidence type="ECO:0000256" key="4">
    <source>
        <dbReference type="ARBA" id="ARBA00023163"/>
    </source>
</evidence>
<dbReference type="GO" id="GO:0005829">
    <property type="term" value="C:cytosol"/>
    <property type="evidence" value="ECO:0007669"/>
    <property type="project" value="TreeGrafter"/>
</dbReference>
<dbReference type="PROSITE" id="PS51755">
    <property type="entry name" value="OMPR_PHOB"/>
    <property type="match status" value="1"/>
</dbReference>
<evidence type="ECO:0000259" key="5">
    <source>
        <dbReference type="PROSITE" id="PS50110"/>
    </source>
</evidence>
<dbReference type="EMBL" id="MLJW01004063">
    <property type="protein sequence ID" value="OIQ70720.1"/>
    <property type="molecule type" value="Genomic_DNA"/>
</dbReference>
<dbReference type="PROSITE" id="PS50110">
    <property type="entry name" value="RESPONSE_REGULATORY"/>
    <property type="match status" value="1"/>
</dbReference>
<feature type="domain" description="Response regulatory" evidence="5">
    <location>
        <begin position="10"/>
        <end position="124"/>
    </location>
</feature>
<dbReference type="Gene3D" id="6.10.250.690">
    <property type="match status" value="1"/>
</dbReference>
<dbReference type="Pfam" id="PF00486">
    <property type="entry name" value="Trans_reg_C"/>
    <property type="match status" value="1"/>
</dbReference>
<keyword evidence="3" id="KW-0238">DNA-binding</keyword>
<evidence type="ECO:0000256" key="3">
    <source>
        <dbReference type="ARBA" id="ARBA00023125"/>
    </source>
</evidence>
<dbReference type="CDD" id="cd19935">
    <property type="entry name" value="REC_OmpR_CusR-like"/>
    <property type="match status" value="1"/>
</dbReference>
<accession>A0A1J5PIU2</accession>
<dbReference type="Gene3D" id="3.40.50.2300">
    <property type="match status" value="1"/>
</dbReference>
<dbReference type="Pfam" id="PF00072">
    <property type="entry name" value="Response_reg"/>
    <property type="match status" value="1"/>
</dbReference>
<dbReference type="GO" id="GO:0006355">
    <property type="term" value="P:regulation of DNA-templated transcription"/>
    <property type="evidence" value="ECO:0007669"/>
    <property type="project" value="InterPro"/>
</dbReference>
<dbReference type="InterPro" id="IPR011006">
    <property type="entry name" value="CheY-like_superfamily"/>
</dbReference>
<organism evidence="7">
    <name type="scientific">mine drainage metagenome</name>
    <dbReference type="NCBI Taxonomy" id="410659"/>
    <lineage>
        <taxon>unclassified sequences</taxon>
        <taxon>metagenomes</taxon>
        <taxon>ecological metagenomes</taxon>
    </lineage>
</organism>
<comment type="caution">
    <text evidence="7">The sequence shown here is derived from an EMBL/GenBank/DDBJ whole genome shotgun (WGS) entry which is preliminary data.</text>
</comment>
<dbReference type="InterPro" id="IPR036388">
    <property type="entry name" value="WH-like_DNA-bd_sf"/>
</dbReference>
<dbReference type="GO" id="GO:0000156">
    <property type="term" value="F:phosphorelay response regulator activity"/>
    <property type="evidence" value="ECO:0007669"/>
    <property type="project" value="TreeGrafter"/>
</dbReference>
<dbReference type="PANTHER" id="PTHR48111:SF76">
    <property type="entry name" value="TWO-COMPONENT RESPONSE REGULATOR"/>
    <property type="match status" value="1"/>
</dbReference>
<dbReference type="InterPro" id="IPR001867">
    <property type="entry name" value="OmpR/PhoB-type_DNA-bd"/>
</dbReference>
<dbReference type="SUPFAM" id="SSF52172">
    <property type="entry name" value="CheY-like"/>
    <property type="match status" value="1"/>
</dbReference>
<evidence type="ECO:0000259" key="6">
    <source>
        <dbReference type="PROSITE" id="PS51755"/>
    </source>
</evidence>
<keyword evidence="2" id="KW-0805">Transcription regulation</keyword>
<dbReference type="PANTHER" id="PTHR48111">
    <property type="entry name" value="REGULATOR OF RPOS"/>
    <property type="match status" value="1"/>
</dbReference>
<proteinExistence type="predicted"/>
<dbReference type="GO" id="GO:0000976">
    <property type="term" value="F:transcription cis-regulatory region binding"/>
    <property type="evidence" value="ECO:0007669"/>
    <property type="project" value="TreeGrafter"/>
</dbReference>
<gene>
    <name evidence="7" type="primary">copR_12</name>
    <name evidence="7" type="ORF">GALL_476650</name>
</gene>
<dbReference type="SMART" id="SM00862">
    <property type="entry name" value="Trans_reg_C"/>
    <property type="match status" value="1"/>
</dbReference>
<keyword evidence="4" id="KW-0804">Transcription</keyword>
<name>A0A1J5PIU2_9ZZZZ</name>